<evidence type="ECO:0000259" key="3">
    <source>
        <dbReference type="PROSITE" id="PS50977"/>
    </source>
</evidence>
<sequence length="207" mass="22419">MTAPVNRPAPATQRGRAKAARRQELLTAAAHLMAERGFSAVRLEDIGAAVGISGPAMYRHFAGKDDVLAEILVDISERLHDGGVAVVDAAPDARTALDGLIDFHIRFVLTEPDLIRVQDRDLSSLQPVANKTVRSLQRRYVELWTDTLLVVTGVQPVSEARLRVQAVFGLLNSSPRLPDVPRQRAGQLLANMALAALAVGNRVPEPE</sequence>
<dbReference type="OrthoDB" id="9179041at2"/>
<keyword evidence="1 2" id="KW-0238">DNA-binding</keyword>
<dbReference type="Gene3D" id="1.10.357.10">
    <property type="entry name" value="Tetracycline Repressor, domain 2"/>
    <property type="match status" value="1"/>
</dbReference>
<organism evidence="4 5">
    <name type="scientific">Williamsia sterculiae</name>
    <dbReference type="NCBI Taxonomy" id="1344003"/>
    <lineage>
        <taxon>Bacteria</taxon>
        <taxon>Bacillati</taxon>
        <taxon>Actinomycetota</taxon>
        <taxon>Actinomycetes</taxon>
        <taxon>Mycobacteriales</taxon>
        <taxon>Nocardiaceae</taxon>
        <taxon>Williamsia</taxon>
    </lineage>
</organism>
<dbReference type="PRINTS" id="PR00455">
    <property type="entry name" value="HTHTETR"/>
</dbReference>
<dbReference type="InterPro" id="IPR036271">
    <property type="entry name" value="Tet_transcr_reg_TetR-rel_C_sf"/>
</dbReference>
<feature type="domain" description="HTH tetR-type" evidence="3">
    <location>
        <begin position="19"/>
        <end position="79"/>
    </location>
</feature>
<accession>A0A1N7DI81</accession>
<dbReference type="GO" id="GO:0003700">
    <property type="term" value="F:DNA-binding transcription factor activity"/>
    <property type="evidence" value="ECO:0007669"/>
    <property type="project" value="TreeGrafter"/>
</dbReference>
<proteinExistence type="predicted"/>
<name>A0A1N7DI81_9NOCA</name>
<feature type="DNA-binding region" description="H-T-H motif" evidence="2">
    <location>
        <begin position="42"/>
        <end position="61"/>
    </location>
</feature>
<dbReference type="GO" id="GO:0000976">
    <property type="term" value="F:transcription cis-regulatory region binding"/>
    <property type="evidence" value="ECO:0007669"/>
    <property type="project" value="TreeGrafter"/>
</dbReference>
<dbReference type="STRING" id="1344003.SAMN05445060_0654"/>
<dbReference type="AlphaFoldDB" id="A0A1N7DI81"/>
<gene>
    <name evidence="4" type="ORF">SAMN05445060_0654</name>
</gene>
<dbReference type="Proteomes" id="UP000186218">
    <property type="component" value="Unassembled WGS sequence"/>
</dbReference>
<dbReference type="EMBL" id="FTNT01000002">
    <property type="protein sequence ID" value="SIR75532.1"/>
    <property type="molecule type" value="Genomic_DNA"/>
</dbReference>
<dbReference type="PROSITE" id="PS50977">
    <property type="entry name" value="HTH_TETR_2"/>
    <property type="match status" value="1"/>
</dbReference>
<protein>
    <submittedName>
        <fullName evidence="4">Transcriptional regulator, TetR family</fullName>
    </submittedName>
</protein>
<dbReference type="Gene3D" id="1.10.10.60">
    <property type="entry name" value="Homeodomain-like"/>
    <property type="match status" value="1"/>
</dbReference>
<evidence type="ECO:0000256" key="1">
    <source>
        <dbReference type="ARBA" id="ARBA00023125"/>
    </source>
</evidence>
<dbReference type="InterPro" id="IPR050109">
    <property type="entry name" value="HTH-type_TetR-like_transc_reg"/>
</dbReference>
<evidence type="ECO:0000256" key="2">
    <source>
        <dbReference type="PROSITE-ProRule" id="PRU00335"/>
    </source>
</evidence>
<dbReference type="SUPFAM" id="SSF48498">
    <property type="entry name" value="Tetracyclin repressor-like, C-terminal domain"/>
    <property type="match status" value="1"/>
</dbReference>
<dbReference type="InterPro" id="IPR041490">
    <property type="entry name" value="KstR2_TetR_C"/>
</dbReference>
<dbReference type="Pfam" id="PF17932">
    <property type="entry name" value="TetR_C_24"/>
    <property type="match status" value="1"/>
</dbReference>
<evidence type="ECO:0000313" key="5">
    <source>
        <dbReference type="Proteomes" id="UP000186218"/>
    </source>
</evidence>
<keyword evidence="5" id="KW-1185">Reference proteome</keyword>
<dbReference type="InterPro" id="IPR009057">
    <property type="entry name" value="Homeodomain-like_sf"/>
</dbReference>
<reference evidence="4 5" key="1">
    <citation type="submission" date="2017-01" db="EMBL/GenBank/DDBJ databases">
        <authorList>
            <person name="Mah S.A."/>
            <person name="Swanson W.J."/>
            <person name="Moy G.W."/>
            <person name="Vacquier V.D."/>
        </authorList>
    </citation>
    <scope>NUCLEOTIDE SEQUENCE [LARGE SCALE GENOMIC DNA]</scope>
    <source>
        <strain evidence="4 5">CPCC 203464</strain>
    </source>
</reference>
<dbReference type="PANTHER" id="PTHR30055:SF237">
    <property type="entry name" value="TRANSCRIPTIONAL REPRESSOR MCE3R"/>
    <property type="match status" value="1"/>
</dbReference>
<dbReference type="PANTHER" id="PTHR30055">
    <property type="entry name" value="HTH-TYPE TRANSCRIPTIONAL REGULATOR RUTR"/>
    <property type="match status" value="1"/>
</dbReference>
<dbReference type="Pfam" id="PF00440">
    <property type="entry name" value="TetR_N"/>
    <property type="match status" value="1"/>
</dbReference>
<evidence type="ECO:0000313" key="4">
    <source>
        <dbReference type="EMBL" id="SIR75532.1"/>
    </source>
</evidence>
<dbReference type="InterPro" id="IPR001647">
    <property type="entry name" value="HTH_TetR"/>
</dbReference>
<dbReference type="SUPFAM" id="SSF46689">
    <property type="entry name" value="Homeodomain-like"/>
    <property type="match status" value="1"/>
</dbReference>
<dbReference type="RefSeq" id="WP_076476576.1">
    <property type="nucleotide sequence ID" value="NZ_FTNT01000002.1"/>
</dbReference>